<feature type="non-terminal residue" evidence="1">
    <location>
        <position position="1"/>
    </location>
</feature>
<accession>A0A5E4R4J7</accession>
<keyword evidence="2" id="KW-1185">Reference proteome</keyword>
<organism evidence="1 2">
    <name type="scientific">Leptidea sinapis</name>
    <dbReference type="NCBI Taxonomy" id="189913"/>
    <lineage>
        <taxon>Eukaryota</taxon>
        <taxon>Metazoa</taxon>
        <taxon>Ecdysozoa</taxon>
        <taxon>Arthropoda</taxon>
        <taxon>Hexapoda</taxon>
        <taxon>Insecta</taxon>
        <taxon>Pterygota</taxon>
        <taxon>Neoptera</taxon>
        <taxon>Endopterygota</taxon>
        <taxon>Lepidoptera</taxon>
        <taxon>Glossata</taxon>
        <taxon>Ditrysia</taxon>
        <taxon>Papilionoidea</taxon>
        <taxon>Pieridae</taxon>
        <taxon>Dismorphiinae</taxon>
        <taxon>Leptidea</taxon>
    </lineage>
</organism>
<dbReference type="EMBL" id="FZQP02006882">
    <property type="protein sequence ID" value="VVD04685.1"/>
    <property type="molecule type" value="Genomic_DNA"/>
</dbReference>
<dbReference type="Proteomes" id="UP000324832">
    <property type="component" value="Unassembled WGS sequence"/>
</dbReference>
<protein>
    <submittedName>
        <fullName evidence="1">Uncharacterized protein</fullName>
    </submittedName>
</protein>
<proteinExistence type="predicted"/>
<reference evidence="1 2" key="1">
    <citation type="submission" date="2017-07" db="EMBL/GenBank/DDBJ databases">
        <authorList>
            <person name="Talla V."/>
            <person name="Backstrom N."/>
        </authorList>
    </citation>
    <scope>NUCLEOTIDE SEQUENCE [LARGE SCALE GENOMIC DNA]</scope>
</reference>
<gene>
    <name evidence="1" type="ORF">LSINAPIS_LOCUS14386</name>
</gene>
<dbReference type="AlphaFoldDB" id="A0A5E4R4J7"/>
<evidence type="ECO:0000313" key="2">
    <source>
        <dbReference type="Proteomes" id="UP000324832"/>
    </source>
</evidence>
<evidence type="ECO:0000313" key="1">
    <source>
        <dbReference type="EMBL" id="VVD04685.1"/>
    </source>
</evidence>
<sequence length="97" mass="10941">SVAITIDTTVASQDQTTGRANTLLDDADDIQKQLDNEVRDRLKYRPITGWVLSTPIHYPTSHPQSGLVKQMINIRGQRNIRCVVDFPNHQSIFHTTA</sequence>
<name>A0A5E4R4J7_9NEOP</name>